<proteinExistence type="predicted"/>
<reference evidence="2" key="1">
    <citation type="journal article" date="2014" name="Proc. Natl. Acad. Sci. U.S.A.">
        <title>Extensive sampling of basidiomycete genomes demonstrates inadequacy of the white-rot/brown-rot paradigm for wood decay fungi.</title>
        <authorList>
            <person name="Riley R."/>
            <person name="Salamov A.A."/>
            <person name="Brown D.W."/>
            <person name="Nagy L.G."/>
            <person name="Floudas D."/>
            <person name="Held B.W."/>
            <person name="Levasseur A."/>
            <person name="Lombard V."/>
            <person name="Morin E."/>
            <person name="Otillar R."/>
            <person name="Lindquist E.A."/>
            <person name="Sun H."/>
            <person name="LaButti K.M."/>
            <person name="Schmutz J."/>
            <person name="Jabbour D."/>
            <person name="Luo H."/>
            <person name="Baker S.E."/>
            <person name="Pisabarro A.G."/>
            <person name="Walton J.D."/>
            <person name="Blanchette R.A."/>
            <person name="Henrissat B."/>
            <person name="Martin F."/>
            <person name="Cullen D."/>
            <person name="Hibbett D.S."/>
            <person name="Grigoriev I.V."/>
        </authorList>
    </citation>
    <scope>NUCLEOTIDE SEQUENCE [LARGE SCALE GENOMIC DNA]</scope>
    <source>
        <strain evidence="2">FD-172 SS1</strain>
    </source>
</reference>
<dbReference type="InParanoid" id="A0A067ML49"/>
<keyword evidence="2" id="KW-1185">Reference proteome</keyword>
<gene>
    <name evidence="1" type="ORF">BOTBODRAFT_31770</name>
</gene>
<sequence>MGSAVCSLAIPILESHTFQKNGFQTLSSLLSFIVPTGDVGLVNLAVHHAHLGSLMEKKKAVVVDGVGLAIPVQSPNVYMQTREQKSSYSVSIYQFVVLSQYV</sequence>
<dbReference type="HOGENOM" id="CLU_2277017_0_0_1"/>
<evidence type="ECO:0000313" key="2">
    <source>
        <dbReference type="Proteomes" id="UP000027195"/>
    </source>
</evidence>
<protein>
    <submittedName>
        <fullName evidence="1">Uncharacterized protein</fullName>
    </submittedName>
</protein>
<dbReference type="Proteomes" id="UP000027195">
    <property type="component" value="Unassembled WGS sequence"/>
</dbReference>
<dbReference type="AlphaFoldDB" id="A0A067ML49"/>
<evidence type="ECO:0000313" key="1">
    <source>
        <dbReference type="EMBL" id="KDQ15440.1"/>
    </source>
</evidence>
<name>A0A067ML49_BOTB1</name>
<accession>A0A067ML49</accession>
<dbReference type="EMBL" id="KL198032">
    <property type="protein sequence ID" value="KDQ15440.1"/>
    <property type="molecule type" value="Genomic_DNA"/>
</dbReference>
<organism evidence="1 2">
    <name type="scientific">Botryobasidium botryosum (strain FD-172 SS1)</name>
    <dbReference type="NCBI Taxonomy" id="930990"/>
    <lineage>
        <taxon>Eukaryota</taxon>
        <taxon>Fungi</taxon>
        <taxon>Dikarya</taxon>
        <taxon>Basidiomycota</taxon>
        <taxon>Agaricomycotina</taxon>
        <taxon>Agaricomycetes</taxon>
        <taxon>Cantharellales</taxon>
        <taxon>Botryobasidiaceae</taxon>
        <taxon>Botryobasidium</taxon>
    </lineage>
</organism>